<protein>
    <submittedName>
        <fullName evidence="1">Uncharacterized protein</fullName>
    </submittedName>
</protein>
<reference evidence="1" key="1">
    <citation type="submission" date="2020-12" db="EMBL/GenBank/DDBJ databases">
        <title>Metabolic potential, ecology and presence of endohyphal bacteria is reflected in genomic diversity of Mucoromycotina.</title>
        <authorList>
            <person name="Muszewska A."/>
            <person name="Okrasinska A."/>
            <person name="Steczkiewicz K."/>
            <person name="Drgas O."/>
            <person name="Orlowska M."/>
            <person name="Perlinska-Lenart U."/>
            <person name="Aleksandrzak-Piekarczyk T."/>
            <person name="Szatraj K."/>
            <person name="Zielenkiewicz U."/>
            <person name="Pilsyk S."/>
            <person name="Malc E."/>
            <person name="Mieczkowski P."/>
            <person name="Kruszewska J.S."/>
            <person name="Biernat P."/>
            <person name="Pawlowska J."/>
        </authorList>
    </citation>
    <scope>NUCLEOTIDE SEQUENCE</scope>
    <source>
        <strain evidence="1">WA0000017839</strain>
    </source>
</reference>
<organism evidence="1 2">
    <name type="scientific">Mucor saturninus</name>
    <dbReference type="NCBI Taxonomy" id="64648"/>
    <lineage>
        <taxon>Eukaryota</taxon>
        <taxon>Fungi</taxon>
        <taxon>Fungi incertae sedis</taxon>
        <taxon>Mucoromycota</taxon>
        <taxon>Mucoromycotina</taxon>
        <taxon>Mucoromycetes</taxon>
        <taxon>Mucorales</taxon>
        <taxon>Mucorineae</taxon>
        <taxon>Mucoraceae</taxon>
        <taxon>Mucor</taxon>
    </lineage>
</organism>
<sequence length="225" mass="26557">MLNTEKKMLKRTDIYNQDYLFYGILDFVSKVDESKTKSILKDDFLKWKTSLIKKATYSDEAPNTAYNFTKSVLRASNFDEAKAKEKEAKRSLQKDDIEYRQKKKCLQLLKLQRKRYTEKLPDENEYSFIISYFSKVLTTVFDVKKHFWQYKWGKFKLTASKEEENLTKNDDQNRAQGSLIDCIVSSKELGLDFVLLEVSGSMDKEDYVPFLKDGLKIAKKIKYIF</sequence>
<evidence type="ECO:0000313" key="2">
    <source>
        <dbReference type="Proteomes" id="UP000603453"/>
    </source>
</evidence>
<dbReference type="Proteomes" id="UP000603453">
    <property type="component" value="Unassembled WGS sequence"/>
</dbReference>
<gene>
    <name evidence="1" type="ORF">INT47_007300</name>
</gene>
<dbReference type="AlphaFoldDB" id="A0A8H7V162"/>
<comment type="caution">
    <text evidence="1">The sequence shown here is derived from an EMBL/GenBank/DDBJ whole genome shotgun (WGS) entry which is preliminary data.</text>
</comment>
<dbReference type="OrthoDB" id="2289491at2759"/>
<accession>A0A8H7V162</accession>
<name>A0A8H7V162_9FUNG</name>
<proteinExistence type="predicted"/>
<keyword evidence="2" id="KW-1185">Reference proteome</keyword>
<evidence type="ECO:0000313" key="1">
    <source>
        <dbReference type="EMBL" id="KAG2206286.1"/>
    </source>
</evidence>
<dbReference type="EMBL" id="JAEPRD010000031">
    <property type="protein sequence ID" value="KAG2206286.1"/>
    <property type="molecule type" value="Genomic_DNA"/>
</dbReference>